<sequence>MNKLDPTPADHRSRENPFLEARAQLSLSQKELAEKLNTSYYALVRWERGDQEPTQDILARLDGLRHGKAPEGSRSQVDKREVVFESNGARANIRPLPLFSVDEVPMLKAPRETILEDLRDGELWGDSEIALADVLSRNSTPAQTTDTPFDEEVSAGKNTYTYDAHTYHTKVPPQGIANVIREYLPDGGLVLDPFGGSGMTGVAARYLGYDVILNELSPAAGFIAHNFLQTVDVDEFNQCVSQIMDSLSELRGQLYNTECRECGSTVEQQFAVWSYQLECNHCEEKFVLWDHCRKYGRTVREHKLLRKFPCPHCGEEVNKSYLKRFEPVPVFLGYKCCSKKIVEHPLLKTDLEKTAVCEDILLKYRDDIPNQPLPDGVNLSQPKRHGLDAVEKFYTKRNLIACAAIWREIRKIEDPNLAAAVGFVFTSLYQRVTRLSEYRFWGGSGNTANFNVPQIFNETNVFVTFERKAKSIADHFVTTAKNYGGRALVRTGSATDMGFLPDDSIDFIFTDPPFGANINYSEMNILWETWLGAFTDATDEAIMNRSQGKGVEDYQALMQRSLEEANRVLRPNHWMVLVFMNSSEKVWTALQNAIVDAGFVIEKVNIFDKQHGTFKQFVSENTAGADLMIHCRKHSGDEAKKVPEERPTLEVFDFLESQKDSIPVLPFLHVKRDAEVDYRTLYSRYIAEAMNGAGYVVGFSDFRGKAAEFFEGEK</sequence>
<accession>A0ABX7FD27</accession>
<keyword evidence="3" id="KW-0489">Methyltransferase</keyword>
<dbReference type="InterPro" id="IPR029063">
    <property type="entry name" value="SAM-dependent_MTases_sf"/>
</dbReference>
<dbReference type="PROSITE" id="PS50943">
    <property type="entry name" value="HTH_CROC1"/>
    <property type="match status" value="1"/>
</dbReference>
<dbReference type="Pfam" id="PF01555">
    <property type="entry name" value="N6_N4_Mtase"/>
    <property type="match status" value="1"/>
</dbReference>
<evidence type="ECO:0000313" key="7">
    <source>
        <dbReference type="EMBL" id="QRF67272.1"/>
    </source>
</evidence>
<evidence type="ECO:0000313" key="8">
    <source>
        <dbReference type="Proteomes" id="UP000596387"/>
    </source>
</evidence>
<evidence type="ECO:0000259" key="6">
    <source>
        <dbReference type="PROSITE" id="PS50943"/>
    </source>
</evidence>
<gene>
    <name evidence="7" type="ORF">GQA70_13715</name>
</gene>
<dbReference type="InterPro" id="IPR002052">
    <property type="entry name" value="DNA_methylase_N6_adenine_CS"/>
</dbReference>
<reference evidence="7 8" key="1">
    <citation type="submission" date="2019-12" db="EMBL/GenBank/DDBJ databases">
        <title>Complete Genome Sequence of a Quorum-Sensing Bacterium,Rhodobacteraceae bacterium C31, Isolated from a marine microalgae symbiotic bacteria.</title>
        <authorList>
            <person name="Zhang Y."/>
        </authorList>
    </citation>
    <scope>NUCLEOTIDE SEQUENCE [LARGE SCALE GENOMIC DNA]</scope>
    <source>
        <strain evidence="7 8">C31</strain>
    </source>
</reference>
<evidence type="ECO:0000256" key="4">
    <source>
        <dbReference type="ARBA" id="ARBA00022679"/>
    </source>
</evidence>
<dbReference type="CDD" id="cd00093">
    <property type="entry name" value="HTH_XRE"/>
    <property type="match status" value="1"/>
</dbReference>
<comment type="catalytic activity">
    <reaction evidence="5">
        <text>a 2'-deoxyadenosine in DNA + S-adenosyl-L-methionine = an N(6)-methyl-2'-deoxyadenosine in DNA + S-adenosyl-L-homocysteine + H(+)</text>
        <dbReference type="Rhea" id="RHEA:15197"/>
        <dbReference type="Rhea" id="RHEA-COMP:12418"/>
        <dbReference type="Rhea" id="RHEA-COMP:12419"/>
        <dbReference type="ChEBI" id="CHEBI:15378"/>
        <dbReference type="ChEBI" id="CHEBI:57856"/>
        <dbReference type="ChEBI" id="CHEBI:59789"/>
        <dbReference type="ChEBI" id="CHEBI:90615"/>
        <dbReference type="ChEBI" id="CHEBI:90616"/>
        <dbReference type="EC" id="2.1.1.72"/>
    </reaction>
</comment>
<keyword evidence="8" id="KW-1185">Reference proteome</keyword>
<evidence type="ECO:0000256" key="1">
    <source>
        <dbReference type="ARBA" id="ARBA00006594"/>
    </source>
</evidence>
<dbReference type="RefSeq" id="WP_023848379.1">
    <property type="nucleotide sequence ID" value="NZ_CP047166.1"/>
</dbReference>
<evidence type="ECO:0000256" key="3">
    <source>
        <dbReference type="ARBA" id="ARBA00022603"/>
    </source>
</evidence>
<dbReference type="InterPro" id="IPR001387">
    <property type="entry name" value="Cro/C1-type_HTH"/>
</dbReference>
<dbReference type="SUPFAM" id="SSF47413">
    <property type="entry name" value="lambda repressor-like DNA-binding domains"/>
    <property type="match status" value="1"/>
</dbReference>
<organism evidence="7 8">
    <name type="scientific">Ponticoccus alexandrii</name>
    <dbReference type="NCBI Taxonomy" id="1943633"/>
    <lineage>
        <taxon>Bacteria</taxon>
        <taxon>Pseudomonadati</taxon>
        <taxon>Pseudomonadota</taxon>
        <taxon>Alphaproteobacteria</taxon>
        <taxon>Rhodobacterales</taxon>
        <taxon>Roseobacteraceae</taxon>
        <taxon>Ponticoccus</taxon>
    </lineage>
</organism>
<dbReference type="Proteomes" id="UP000596387">
    <property type="component" value="Chromosome"/>
</dbReference>
<dbReference type="InterPro" id="IPR010982">
    <property type="entry name" value="Lambda_DNA-bd_dom_sf"/>
</dbReference>
<dbReference type="EC" id="2.1.1.72" evidence="2"/>
<keyword evidence="4" id="KW-0808">Transferase</keyword>
<dbReference type="SMART" id="SM00530">
    <property type="entry name" value="HTH_XRE"/>
    <property type="match status" value="1"/>
</dbReference>
<evidence type="ECO:0000256" key="2">
    <source>
        <dbReference type="ARBA" id="ARBA00011900"/>
    </source>
</evidence>
<dbReference type="Gene3D" id="1.10.260.40">
    <property type="entry name" value="lambda repressor-like DNA-binding domains"/>
    <property type="match status" value="1"/>
</dbReference>
<dbReference type="PROSITE" id="PS00092">
    <property type="entry name" value="N6_MTASE"/>
    <property type="match status" value="1"/>
</dbReference>
<name>A0ABX7FD27_9RHOB</name>
<proteinExistence type="inferred from homology"/>
<dbReference type="EMBL" id="CP047166">
    <property type="protein sequence ID" value="QRF67272.1"/>
    <property type="molecule type" value="Genomic_DNA"/>
</dbReference>
<feature type="domain" description="HTH cro/C1-type" evidence="6">
    <location>
        <begin position="20"/>
        <end position="61"/>
    </location>
</feature>
<protein>
    <recommendedName>
        <fullName evidence="2">site-specific DNA-methyltransferase (adenine-specific)</fullName>
        <ecNumber evidence="2">2.1.1.72</ecNumber>
    </recommendedName>
</protein>
<dbReference type="InterPro" id="IPR002941">
    <property type="entry name" value="DNA_methylase_N4/N6"/>
</dbReference>
<dbReference type="SUPFAM" id="SSF53335">
    <property type="entry name" value="S-adenosyl-L-methionine-dependent methyltransferases"/>
    <property type="match status" value="1"/>
</dbReference>
<evidence type="ECO:0000256" key="5">
    <source>
        <dbReference type="ARBA" id="ARBA00047942"/>
    </source>
</evidence>
<comment type="similarity">
    <text evidence="1">Belongs to the N(4)/N(6)-methyltransferase family.</text>
</comment>
<dbReference type="Gene3D" id="3.40.50.150">
    <property type="entry name" value="Vaccinia Virus protein VP39"/>
    <property type="match status" value="2"/>
</dbReference>
<dbReference type="Pfam" id="PF01381">
    <property type="entry name" value="HTH_3"/>
    <property type="match status" value="1"/>
</dbReference>